<reference evidence="2 5" key="2">
    <citation type="submission" date="2016-11" db="EMBL/GenBank/DDBJ databases">
        <title>Genomic analysis of Caldithrix abyssi and proposal of a novel bacterial phylum Caldithrichaeota.</title>
        <authorList>
            <person name="Kublanov I."/>
            <person name="Sigalova O."/>
            <person name="Gavrilov S."/>
            <person name="Lebedinsky A."/>
            <person name="Ivanova N."/>
            <person name="Daum C."/>
            <person name="Reddy T."/>
            <person name="Klenk H.P."/>
            <person name="Goker M."/>
            <person name="Reva O."/>
            <person name="Miroshnichenko M."/>
            <person name="Kyprides N."/>
            <person name="Woyke T."/>
            <person name="Gelfand M."/>
        </authorList>
    </citation>
    <scope>NUCLEOTIDE SEQUENCE [LARGE SCALE GENOMIC DNA]</scope>
    <source>
        <strain evidence="2 5">LF13</strain>
    </source>
</reference>
<keyword evidence="2" id="KW-0067">ATP-binding</keyword>
<dbReference type="EMBL" id="CM001402">
    <property type="protein sequence ID" value="EHO40244.1"/>
    <property type="molecule type" value="Genomic_DNA"/>
</dbReference>
<evidence type="ECO:0000313" key="5">
    <source>
        <dbReference type="Proteomes" id="UP000183868"/>
    </source>
</evidence>
<evidence type="ECO:0000313" key="2">
    <source>
        <dbReference type="EMBL" id="APF20186.1"/>
    </source>
</evidence>
<dbReference type="InParanoid" id="H1XS80"/>
<evidence type="ECO:0000313" key="4">
    <source>
        <dbReference type="Proteomes" id="UP000004671"/>
    </source>
</evidence>
<feature type="domain" description="Schlafen AlbA-2" evidence="1">
    <location>
        <begin position="5"/>
        <end position="115"/>
    </location>
</feature>
<dbReference type="InterPro" id="IPR007421">
    <property type="entry name" value="Schlafen_AlbA_2_dom"/>
</dbReference>
<keyword evidence="4" id="KW-1185">Reference proteome</keyword>
<dbReference type="OrthoDB" id="9807907at2"/>
<dbReference type="EMBL" id="CP018099">
    <property type="protein sequence ID" value="APF20186.1"/>
    <property type="molecule type" value="Genomic_DNA"/>
</dbReference>
<accession>H1XS80</accession>
<dbReference type="InterPro" id="IPR036390">
    <property type="entry name" value="WH_DNA-bd_sf"/>
</dbReference>
<dbReference type="Pfam" id="PF13749">
    <property type="entry name" value="HATPase_c_4"/>
    <property type="match status" value="1"/>
</dbReference>
<dbReference type="Proteomes" id="UP000183868">
    <property type="component" value="Chromosome"/>
</dbReference>
<dbReference type="eggNOG" id="COG2865">
    <property type="taxonomic scope" value="Bacteria"/>
</dbReference>
<dbReference type="InterPro" id="IPR038475">
    <property type="entry name" value="RecG_C_sf"/>
</dbReference>
<evidence type="ECO:0000313" key="3">
    <source>
        <dbReference type="EMBL" id="EHO40244.1"/>
    </source>
</evidence>
<dbReference type="PaxDb" id="880073-Calab_0601"/>
<dbReference type="HOGENOM" id="CLU_024970_3_0_0"/>
<dbReference type="InterPro" id="IPR036388">
    <property type="entry name" value="WH-like_DNA-bd_sf"/>
</dbReference>
<dbReference type="Gene3D" id="3.30.950.30">
    <property type="entry name" value="Schlafen, AAA domain"/>
    <property type="match status" value="1"/>
</dbReference>
<dbReference type="Proteomes" id="UP000004671">
    <property type="component" value="Chromosome"/>
</dbReference>
<dbReference type="PANTHER" id="PTHR30595:SF6">
    <property type="entry name" value="SCHLAFEN ALBA-2 DOMAIN-CONTAINING PROTEIN"/>
    <property type="match status" value="1"/>
</dbReference>
<proteinExistence type="predicted"/>
<keyword evidence="2" id="KW-0378">Hydrolase</keyword>
<dbReference type="STRING" id="880073.Cabys_3440"/>
<reference evidence="3 4" key="1">
    <citation type="submission" date="2011-09" db="EMBL/GenBank/DDBJ databases">
        <title>The permanent draft genome of Caldithrix abyssi DSM 13497.</title>
        <authorList>
            <consortium name="US DOE Joint Genome Institute (JGI-PGF)"/>
            <person name="Lucas S."/>
            <person name="Han J."/>
            <person name="Lapidus A."/>
            <person name="Bruce D."/>
            <person name="Goodwin L."/>
            <person name="Pitluck S."/>
            <person name="Peters L."/>
            <person name="Kyrpides N."/>
            <person name="Mavromatis K."/>
            <person name="Ivanova N."/>
            <person name="Mikhailova N."/>
            <person name="Chertkov O."/>
            <person name="Detter J.C."/>
            <person name="Tapia R."/>
            <person name="Han C."/>
            <person name="Land M."/>
            <person name="Hauser L."/>
            <person name="Markowitz V."/>
            <person name="Cheng J.-F."/>
            <person name="Hugenholtz P."/>
            <person name="Woyke T."/>
            <person name="Wu D."/>
            <person name="Spring S."/>
            <person name="Brambilla E."/>
            <person name="Klenk H.-P."/>
            <person name="Eisen J.A."/>
        </authorList>
    </citation>
    <scope>NUCLEOTIDE SEQUENCE [LARGE SCALE GENOMIC DNA]</scope>
    <source>
        <strain evidence="3 4">DSM 13497</strain>
    </source>
</reference>
<dbReference type="Gene3D" id="3.30.565.60">
    <property type="match status" value="1"/>
</dbReference>
<dbReference type="InterPro" id="IPR038461">
    <property type="entry name" value="Schlafen_AlbA_2_dom_sf"/>
</dbReference>
<dbReference type="GO" id="GO:0004386">
    <property type="term" value="F:helicase activity"/>
    <property type="evidence" value="ECO:0007669"/>
    <property type="project" value="UniProtKB-KW"/>
</dbReference>
<dbReference type="AlphaFoldDB" id="H1XS80"/>
<dbReference type="Pfam" id="PF04326">
    <property type="entry name" value="SLFN_AlbA_2"/>
    <property type="match status" value="1"/>
</dbReference>
<evidence type="ECO:0000259" key="1">
    <source>
        <dbReference type="Pfam" id="PF04326"/>
    </source>
</evidence>
<keyword evidence="2" id="KW-0547">Nucleotide-binding</keyword>
<name>H1XS80_CALAY</name>
<sequence>MILKESETVELKKSTSSLKQALISILAILNKHGGGELYFGVENSGQVVGQQVTESTLRQISQKISEGIEPKIFPLIEKVNLQGKVCIRIQFEGRERPYFAFGVAYIRVADEERKLSPNELKRFILERDIYSRRWDTELTDLPVEMIEKEVFNEFLSRAKEVNRLKLSTVDWRQNLNKLNLIKNGKLTHAAKFLFTSAHDIEIQCAVFAGADRVTFLDFKKFEGNLFLLLEAAENYIKEKINWRVEFDETMKRKEVPEIPLAAVREALVNSLVHRDFANPKGNEIAIFKDRVEIYNPGTFPPGLKPEDFISGKERSYLRNPKIAEIFYFTKDIERWGSGLERIHKACLSNGVTVKFNLLKTGFLVTFERPELKSKDYGRTVEKTVGKTVEKILHAIKENPEITTLQLAELLGLSRRGIEWNLARLKKQGKIKRIGPARGGHWQVVEK</sequence>
<dbReference type="KEGG" id="caby:Cabys_3440"/>
<protein>
    <submittedName>
        <fullName evidence="2">ATP-dependent DNA helicase RecG</fullName>
    </submittedName>
    <submittedName>
        <fullName evidence="3">Putative transcriptional regulator</fullName>
    </submittedName>
</protein>
<dbReference type="RefSeq" id="WP_006927187.1">
    <property type="nucleotide sequence ID" value="NZ_CM001402.1"/>
</dbReference>
<dbReference type="SUPFAM" id="SSF46785">
    <property type="entry name" value="Winged helix' DNA-binding domain"/>
    <property type="match status" value="1"/>
</dbReference>
<dbReference type="PANTHER" id="PTHR30595">
    <property type="entry name" value="GLPR-RELATED TRANSCRIPTIONAL REPRESSOR"/>
    <property type="match status" value="1"/>
</dbReference>
<dbReference type="Pfam" id="PF13412">
    <property type="entry name" value="HTH_24"/>
    <property type="match status" value="1"/>
</dbReference>
<keyword evidence="2" id="KW-0347">Helicase</keyword>
<organism evidence="3 4">
    <name type="scientific">Caldithrix abyssi DSM 13497</name>
    <dbReference type="NCBI Taxonomy" id="880073"/>
    <lineage>
        <taxon>Bacteria</taxon>
        <taxon>Pseudomonadati</taxon>
        <taxon>Calditrichota</taxon>
        <taxon>Calditrichia</taxon>
        <taxon>Calditrichales</taxon>
        <taxon>Calditrichaceae</taxon>
        <taxon>Caldithrix</taxon>
    </lineage>
</organism>
<dbReference type="Gene3D" id="1.10.10.10">
    <property type="entry name" value="Winged helix-like DNA-binding domain superfamily/Winged helix DNA-binding domain"/>
    <property type="match status" value="1"/>
</dbReference>
<gene>
    <name evidence="2" type="ORF">Cabys_3440</name>
    <name evidence="3" type="ORF">Calab_0601</name>
</gene>